<feature type="binding site" evidence="9">
    <location>
        <begin position="181"/>
        <end position="182"/>
    </location>
    <ligand>
        <name>alpha-D-glucose 1-phosphate</name>
        <dbReference type="ChEBI" id="CHEBI:58601"/>
    </ligand>
</feature>
<accession>A0A941AND1</accession>
<gene>
    <name evidence="9" type="primary">glgC</name>
    <name evidence="12" type="ORF">J7W16_10110</name>
</gene>
<dbReference type="PANTHER" id="PTHR43523:SF2">
    <property type="entry name" value="GLUCOSE-1-PHOSPHATE ADENYLYLTRANSFERASE"/>
    <property type="match status" value="1"/>
</dbReference>
<dbReference type="PROSITE" id="PS00809">
    <property type="entry name" value="ADP_GLC_PYROPHOSPH_2"/>
    <property type="match status" value="1"/>
</dbReference>
<dbReference type="GO" id="GO:0008878">
    <property type="term" value="F:glucose-1-phosphate adenylyltransferase activity"/>
    <property type="evidence" value="ECO:0007669"/>
    <property type="project" value="UniProtKB-UniRule"/>
</dbReference>
<comment type="subunit">
    <text evidence="9">Homotetramer.</text>
</comment>
<reference evidence="12" key="1">
    <citation type="submission" date="2021-03" db="EMBL/GenBank/DDBJ databases">
        <title>Bacillus suaedae sp. nov., isolated from Suaeda aralocaspica.</title>
        <authorList>
            <person name="Lei R.F.R."/>
        </authorList>
    </citation>
    <scope>NUCLEOTIDE SEQUENCE</scope>
    <source>
        <strain evidence="12">YZJH907-2</strain>
    </source>
</reference>
<evidence type="ECO:0000256" key="8">
    <source>
        <dbReference type="ARBA" id="ARBA00023277"/>
    </source>
</evidence>
<evidence type="ECO:0000256" key="7">
    <source>
        <dbReference type="ARBA" id="ARBA00023056"/>
    </source>
</evidence>
<dbReference type="InterPro" id="IPR005835">
    <property type="entry name" value="NTP_transferase_dom"/>
</dbReference>
<dbReference type="NCBIfam" id="TIGR02092">
    <property type="entry name" value="glgD"/>
    <property type="match status" value="1"/>
</dbReference>
<dbReference type="Gene3D" id="3.90.550.10">
    <property type="entry name" value="Spore Coat Polysaccharide Biosynthesis Protein SpsA, Chain A"/>
    <property type="match status" value="1"/>
</dbReference>
<feature type="site" description="Could play a key role in the communication between the regulatory and the substrate sites" evidence="9">
    <location>
        <position position="100"/>
    </location>
</feature>
<comment type="pathway">
    <text evidence="9">Glycan biosynthesis; glycogen biosynthesis.</text>
</comment>
<feature type="binding site" evidence="9">
    <location>
        <position position="101"/>
    </location>
    <ligand>
        <name>alpha-D-glucose 1-phosphate</name>
        <dbReference type="ChEBI" id="CHEBI:58601"/>
    </ligand>
</feature>
<protein>
    <recommendedName>
        <fullName evidence="9">Glucose-1-phosphate adenylyltransferase</fullName>
        <ecNumber evidence="9">2.7.7.27</ecNumber>
    </recommendedName>
    <alternativeName>
        <fullName evidence="9">ADP-glucose pyrophosphorylase</fullName>
        <shortName evidence="9">ADPGlc PPase</shortName>
    </alternativeName>
    <alternativeName>
        <fullName evidence="9">ADP-glucose synthase</fullName>
    </alternativeName>
</protein>
<dbReference type="InterPro" id="IPR005836">
    <property type="entry name" value="ADP_Glu_pyroP_CS"/>
</dbReference>
<comment type="catalytic activity">
    <reaction evidence="9">
        <text>alpha-D-glucose 1-phosphate + ATP + H(+) = ADP-alpha-D-glucose + diphosphate</text>
        <dbReference type="Rhea" id="RHEA:12120"/>
        <dbReference type="ChEBI" id="CHEBI:15378"/>
        <dbReference type="ChEBI" id="CHEBI:30616"/>
        <dbReference type="ChEBI" id="CHEBI:33019"/>
        <dbReference type="ChEBI" id="CHEBI:57498"/>
        <dbReference type="ChEBI" id="CHEBI:58601"/>
        <dbReference type="EC" id="2.7.7.27"/>
    </reaction>
</comment>
<dbReference type="EC" id="2.7.7.27" evidence="9"/>
<dbReference type="PROSITE" id="PS00808">
    <property type="entry name" value="ADP_GLC_PYROPHOSPH_1"/>
    <property type="match status" value="1"/>
</dbReference>
<dbReference type="GO" id="GO:0005978">
    <property type="term" value="P:glycogen biosynthetic process"/>
    <property type="evidence" value="ECO:0007669"/>
    <property type="project" value="UniProtKB-UniRule"/>
</dbReference>
<keyword evidence="6 9" id="KW-0067">ATP-binding</keyword>
<evidence type="ECO:0000259" key="11">
    <source>
        <dbReference type="Pfam" id="PF24894"/>
    </source>
</evidence>
<keyword evidence="13" id="KW-1185">Reference proteome</keyword>
<sequence length="384" mass="43172">MDKKVECIAMLLAGGEGKRLGNLTKKIAKPAVYFGGKYRIIDFPLSNCINSGIETVGVLTQYEPLELNSHLGIGTPWDLDRMNGGLSILPPFQEKKGGSWYSGTADAIFQNRDFLDRHDPEYVLILSGDHIYKMDYSLMLDYHKERNAEATISVIDVPLEEAKRFGIMHAEDNGVITQFEEKPQQPTSTLASMGIYIFNWSFLKSYLLNDASSNSSHDFGKDLIPAMLADKRKLFAYPYSGYWKDVGTVESFWEANMDLLNENPSLQLHDHYWRIYTKNHNPAPHYLYPDATITNSLVNEGCIIKGHLHQSILFHQVEIGLNSSISHSVIMPNVTIGTNVSLDKVIVTEGVLIPDHTVIHSESEIIVIDKETINKYCTALTNSN</sequence>
<evidence type="ECO:0000313" key="12">
    <source>
        <dbReference type="EMBL" id="MBP3951490.1"/>
    </source>
</evidence>
<keyword evidence="4 9" id="KW-0548">Nucleotidyltransferase</keyword>
<dbReference type="NCBIfam" id="NF003670">
    <property type="entry name" value="PRK05293.1"/>
    <property type="match status" value="1"/>
</dbReference>
<evidence type="ECO:0000256" key="2">
    <source>
        <dbReference type="ARBA" id="ARBA00022600"/>
    </source>
</evidence>
<evidence type="ECO:0000256" key="5">
    <source>
        <dbReference type="ARBA" id="ARBA00022741"/>
    </source>
</evidence>
<dbReference type="CDD" id="cd04651">
    <property type="entry name" value="LbH_G1P_AT_C"/>
    <property type="match status" value="1"/>
</dbReference>
<dbReference type="AlphaFoldDB" id="A0A941AND1"/>
<dbReference type="SUPFAM" id="SSF51161">
    <property type="entry name" value="Trimeric LpxA-like enzymes"/>
    <property type="match status" value="1"/>
</dbReference>
<dbReference type="PANTHER" id="PTHR43523">
    <property type="entry name" value="GLUCOSE-1-PHOSPHATE ADENYLYLTRANSFERASE-RELATED"/>
    <property type="match status" value="1"/>
</dbReference>
<dbReference type="InterPro" id="IPR011831">
    <property type="entry name" value="ADP-Glc_PPase"/>
</dbReference>
<feature type="site" description="Could play a key role in the communication between the regulatory and the substrate sites" evidence="9">
    <location>
        <position position="61"/>
    </location>
</feature>
<comment type="function">
    <text evidence="9">Involved in the biosynthesis of ADP-glucose, a building block required for the elongation reactions to produce glycogen. Catalyzes the reaction between ATP and alpha-D-glucose 1-phosphate (G1P) to produce pyrophosphate and ADP-Glc.</text>
</comment>
<dbReference type="PROSITE" id="PS00810">
    <property type="entry name" value="ADP_GLC_PYROPHOSPH_3"/>
    <property type="match status" value="1"/>
</dbReference>
<dbReference type="InterPro" id="IPR056818">
    <property type="entry name" value="GlmU/GlgC-like_hexapep"/>
</dbReference>
<comment type="similarity">
    <text evidence="1 9">Belongs to the bacterial/plant glucose-1-phosphate adenylyltransferase family.</text>
</comment>
<dbReference type="InterPro" id="IPR011832">
    <property type="entry name" value="GlgDAde_trans"/>
</dbReference>
<dbReference type="CDD" id="cd02508">
    <property type="entry name" value="ADP_Glucose_PP"/>
    <property type="match status" value="1"/>
</dbReference>
<feature type="domain" description="Nucleotidyl transferase" evidence="10">
    <location>
        <begin position="9"/>
        <end position="261"/>
    </location>
</feature>
<dbReference type="SUPFAM" id="SSF53448">
    <property type="entry name" value="Nucleotide-diphospho-sugar transferases"/>
    <property type="match status" value="1"/>
</dbReference>
<name>A0A941AND1_9BACI</name>
<evidence type="ECO:0000259" key="10">
    <source>
        <dbReference type="Pfam" id="PF00483"/>
    </source>
</evidence>
<evidence type="ECO:0000256" key="6">
    <source>
        <dbReference type="ARBA" id="ARBA00022840"/>
    </source>
</evidence>
<organism evidence="12 13">
    <name type="scientific">Halalkalibacter suaedae</name>
    <dbReference type="NCBI Taxonomy" id="2822140"/>
    <lineage>
        <taxon>Bacteria</taxon>
        <taxon>Bacillati</taxon>
        <taxon>Bacillota</taxon>
        <taxon>Bacilli</taxon>
        <taxon>Bacillales</taxon>
        <taxon>Bacillaceae</taxon>
        <taxon>Halalkalibacter</taxon>
    </lineage>
</organism>
<dbReference type="Pfam" id="PF00483">
    <property type="entry name" value="NTP_transferase"/>
    <property type="match status" value="1"/>
</dbReference>
<dbReference type="HAMAP" id="MF_00624">
    <property type="entry name" value="GlgC"/>
    <property type="match status" value="1"/>
</dbReference>
<keyword evidence="5 9" id="KW-0547">Nucleotide-binding</keyword>
<keyword evidence="2 9" id="KW-0321">Glycogen metabolism</keyword>
<feature type="binding site" evidence="9">
    <location>
        <position position="166"/>
    </location>
    <ligand>
        <name>alpha-D-glucose 1-phosphate</name>
        <dbReference type="ChEBI" id="CHEBI:58601"/>
    </ligand>
</feature>
<dbReference type="EMBL" id="JAGKSQ010000003">
    <property type="protein sequence ID" value="MBP3951490.1"/>
    <property type="molecule type" value="Genomic_DNA"/>
</dbReference>
<dbReference type="InterPro" id="IPR011004">
    <property type="entry name" value="Trimer_LpxA-like_sf"/>
</dbReference>
<evidence type="ECO:0000256" key="9">
    <source>
        <dbReference type="HAMAP-Rule" id="MF_00624"/>
    </source>
</evidence>
<comment type="caution">
    <text evidence="12">The sequence shown here is derived from an EMBL/GenBank/DDBJ whole genome shotgun (WGS) entry which is preliminary data.</text>
</comment>
<feature type="binding site" evidence="9">
    <location>
        <position position="192"/>
    </location>
    <ligand>
        <name>alpha-D-glucose 1-phosphate</name>
        <dbReference type="ChEBI" id="CHEBI:58601"/>
    </ligand>
</feature>
<dbReference type="Proteomes" id="UP000678228">
    <property type="component" value="Unassembled WGS sequence"/>
</dbReference>
<evidence type="ECO:0000256" key="1">
    <source>
        <dbReference type="ARBA" id="ARBA00010443"/>
    </source>
</evidence>
<keyword evidence="7 9" id="KW-0320">Glycogen biosynthesis</keyword>
<keyword evidence="8 9" id="KW-0119">Carbohydrate metabolism</keyword>
<keyword evidence="3 9" id="KW-0808">Transferase</keyword>
<dbReference type="Pfam" id="PF24894">
    <property type="entry name" value="Hexapep_GlmU"/>
    <property type="match status" value="1"/>
</dbReference>
<dbReference type="NCBIfam" id="TIGR02091">
    <property type="entry name" value="glgC"/>
    <property type="match status" value="1"/>
</dbReference>
<evidence type="ECO:0000256" key="3">
    <source>
        <dbReference type="ARBA" id="ARBA00022679"/>
    </source>
</evidence>
<dbReference type="InterPro" id="IPR029044">
    <property type="entry name" value="Nucleotide-diphossugar_trans"/>
</dbReference>
<feature type="domain" description="Glucose-1-phosphate adenylyltransferase/Bifunctional protein GlmU-like C-terminal hexapeptide" evidence="11">
    <location>
        <begin position="291"/>
        <end position="361"/>
    </location>
</feature>
<proteinExistence type="inferred from homology"/>
<evidence type="ECO:0000256" key="4">
    <source>
        <dbReference type="ARBA" id="ARBA00022695"/>
    </source>
</evidence>
<dbReference type="InterPro" id="IPR023049">
    <property type="entry name" value="GlgC_bac"/>
</dbReference>
<dbReference type="Gene3D" id="2.160.10.10">
    <property type="entry name" value="Hexapeptide repeat proteins"/>
    <property type="match status" value="1"/>
</dbReference>
<evidence type="ECO:0000313" key="13">
    <source>
        <dbReference type="Proteomes" id="UP000678228"/>
    </source>
</evidence>
<dbReference type="RefSeq" id="WP_210597167.1">
    <property type="nucleotide sequence ID" value="NZ_JAGKSQ010000003.1"/>
</dbReference>
<dbReference type="GO" id="GO:0005524">
    <property type="term" value="F:ATP binding"/>
    <property type="evidence" value="ECO:0007669"/>
    <property type="project" value="UniProtKB-KW"/>
</dbReference>